<dbReference type="STRING" id="1120996.SAMN02746066_02390"/>
<dbReference type="Proteomes" id="UP000184038">
    <property type="component" value="Unassembled WGS sequence"/>
</dbReference>
<dbReference type="Gene3D" id="3.40.50.720">
    <property type="entry name" value="NAD(P)-binding Rossmann-like Domain"/>
    <property type="match status" value="2"/>
</dbReference>
<protein>
    <submittedName>
        <fullName evidence="7">Glycerate dehydrogenase</fullName>
    </submittedName>
</protein>
<evidence type="ECO:0000256" key="2">
    <source>
        <dbReference type="ARBA" id="ARBA00023002"/>
    </source>
</evidence>
<dbReference type="GO" id="GO:0016616">
    <property type="term" value="F:oxidoreductase activity, acting on the CH-OH group of donors, NAD or NADP as acceptor"/>
    <property type="evidence" value="ECO:0007669"/>
    <property type="project" value="InterPro"/>
</dbReference>
<keyword evidence="3" id="KW-0520">NAD</keyword>
<dbReference type="PANTHER" id="PTHR43761">
    <property type="entry name" value="D-ISOMER SPECIFIC 2-HYDROXYACID DEHYDROGENASE FAMILY PROTEIN (AFU_ORTHOLOGUE AFUA_1G13630)"/>
    <property type="match status" value="1"/>
</dbReference>
<evidence type="ECO:0000313" key="7">
    <source>
        <dbReference type="EMBL" id="SHM56034.1"/>
    </source>
</evidence>
<evidence type="ECO:0000259" key="5">
    <source>
        <dbReference type="Pfam" id="PF00389"/>
    </source>
</evidence>
<name>A0A1M7JSR1_9FIRM</name>
<comment type="similarity">
    <text evidence="1 4">Belongs to the D-isomer specific 2-hydroxyacid dehydrogenase family.</text>
</comment>
<evidence type="ECO:0000256" key="4">
    <source>
        <dbReference type="RuleBase" id="RU003719"/>
    </source>
</evidence>
<accession>A0A1M7JSR1</accession>
<dbReference type="InterPro" id="IPR050418">
    <property type="entry name" value="D-iso_2-hydroxyacid_DH_PdxB"/>
</dbReference>
<dbReference type="OrthoDB" id="9805416at2"/>
<reference evidence="7 8" key="1">
    <citation type="submission" date="2016-11" db="EMBL/GenBank/DDBJ databases">
        <authorList>
            <person name="Jaros S."/>
            <person name="Januszkiewicz K."/>
            <person name="Wedrychowicz H."/>
        </authorList>
    </citation>
    <scope>NUCLEOTIDE SEQUENCE [LARGE SCALE GENOMIC DNA]</scope>
    <source>
        <strain evidence="7 8">DSM 15930</strain>
    </source>
</reference>
<evidence type="ECO:0000256" key="3">
    <source>
        <dbReference type="ARBA" id="ARBA00023027"/>
    </source>
</evidence>
<dbReference type="CDD" id="cd12162">
    <property type="entry name" value="2-Hacid_dh_4"/>
    <property type="match status" value="1"/>
</dbReference>
<gene>
    <name evidence="7" type="ORF">SAMN02746066_02390</name>
</gene>
<feature type="domain" description="D-isomer specific 2-hydroxyacid dehydrogenase catalytic" evidence="5">
    <location>
        <begin position="16"/>
        <end position="317"/>
    </location>
</feature>
<keyword evidence="8" id="KW-1185">Reference proteome</keyword>
<dbReference type="Pfam" id="PF02826">
    <property type="entry name" value="2-Hacid_dh_C"/>
    <property type="match status" value="1"/>
</dbReference>
<dbReference type="InterPro" id="IPR006140">
    <property type="entry name" value="D-isomer_DH_NAD-bd"/>
</dbReference>
<dbReference type="EMBL" id="FRCP01000012">
    <property type="protein sequence ID" value="SHM56034.1"/>
    <property type="molecule type" value="Genomic_DNA"/>
</dbReference>
<dbReference type="PROSITE" id="PS00670">
    <property type="entry name" value="D_2_HYDROXYACID_DH_2"/>
    <property type="match status" value="1"/>
</dbReference>
<keyword evidence="2 4" id="KW-0560">Oxidoreductase</keyword>
<dbReference type="SUPFAM" id="SSF51735">
    <property type="entry name" value="NAD(P)-binding Rossmann-fold domains"/>
    <property type="match status" value="1"/>
</dbReference>
<evidence type="ECO:0000256" key="1">
    <source>
        <dbReference type="ARBA" id="ARBA00005854"/>
    </source>
</evidence>
<dbReference type="Pfam" id="PF00389">
    <property type="entry name" value="2-Hacid_dh"/>
    <property type="match status" value="1"/>
</dbReference>
<dbReference type="InterPro" id="IPR006139">
    <property type="entry name" value="D-isomer_2_OHA_DH_cat_dom"/>
</dbReference>
<proteinExistence type="inferred from homology"/>
<evidence type="ECO:0000259" key="6">
    <source>
        <dbReference type="Pfam" id="PF02826"/>
    </source>
</evidence>
<sequence length="318" mass="34871">MKIVCLEANCLGDDVDLTCLEEFGEVTVYGLSTASETPERVKDAEVIVVNKVPMNASTLSEAKNLKVICVTATGTNIIDTEYTNARGITVMNVKGYSTEAVVQHTFALLFYVYENLSYYDHFVKSGAYVKNDIFSHFDKKFFELKGKTWGIIGLGEIGRGVAKIAEAFGCNIIYYSTSGKNDNSEYTRVTLDELLSQSDIVSIHAPLNDQTKDLIGAAEFNKMKDTAVLMNLGRGSIVNEADLAKALENDKIAAAALDVLASEPMAADNPLLRIQDSTKLIITPHIAWAAVETRRRVVEEVCLNMSAYLSGVERNIVK</sequence>
<dbReference type="PANTHER" id="PTHR43761:SF1">
    <property type="entry name" value="D-ISOMER SPECIFIC 2-HYDROXYACID DEHYDROGENASE CATALYTIC DOMAIN-CONTAINING PROTEIN-RELATED"/>
    <property type="match status" value="1"/>
</dbReference>
<dbReference type="AlphaFoldDB" id="A0A1M7JSR1"/>
<evidence type="ECO:0000313" key="8">
    <source>
        <dbReference type="Proteomes" id="UP000184038"/>
    </source>
</evidence>
<dbReference type="NCBIfam" id="NF006263">
    <property type="entry name" value="PRK08410.1"/>
    <property type="match status" value="1"/>
</dbReference>
<organism evidence="7 8">
    <name type="scientific">Anaerosporobacter mobilis DSM 15930</name>
    <dbReference type="NCBI Taxonomy" id="1120996"/>
    <lineage>
        <taxon>Bacteria</taxon>
        <taxon>Bacillati</taxon>
        <taxon>Bacillota</taxon>
        <taxon>Clostridia</taxon>
        <taxon>Lachnospirales</taxon>
        <taxon>Lachnospiraceae</taxon>
        <taxon>Anaerosporobacter</taxon>
    </lineage>
</organism>
<dbReference type="PROSITE" id="PS00671">
    <property type="entry name" value="D_2_HYDROXYACID_DH_3"/>
    <property type="match status" value="1"/>
</dbReference>
<dbReference type="InterPro" id="IPR036291">
    <property type="entry name" value="NAD(P)-bd_dom_sf"/>
</dbReference>
<dbReference type="SUPFAM" id="SSF52283">
    <property type="entry name" value="Formate/glycerate dehydrogenase catalytic domain-like"/>
    <property type="match status" value="1"/>
</dbReference>
<feature type="domain" description="D-isomer specific 2-hydroxyacid dehydrogenase NAD-binding" evidence="6">
    <location>
        <begin position="106"/>
        <end position="287"/>
    </location>
</feature>
<dbReference type="InterPro" id="IPR029753">
    <property type="entry name" value="D-isomer_DH_CS"/>
</dbReference>
<dbReference type="RefSeq" id="WP_073287942.1">
    <property type="nucleotide sequence ID" value="NZ_FRCP01000012.1"/>
</dbReference>
<dbReference type="GO" id="GO:0051287">
    <property type="term" value="F:NAD binding"/>
    <property type="evidence" value="ECO:0007669"/>
    <property type="project" value="InterPro"/>
</dbReference>